<dbReference type="GeneID" id="93724499"/>
<dbReference type="RefSeq" id="WP_014080871.1">
    <property type="nucleotide sequence ID" value="NC_015977.1"/>
</dbReference>
<dbReference type="HOGENOM" id="CLU_1757449_0_0_9"/>
<gene>
    <name evidence="1" type="ordered locus">RHOM_13990</name>
</gene>
<evidence type="ECO:0000313" key="1">
    <source>
        <dbReference type="EMBL" id="AEN97904.1"/>
    </source>
</evidence>
<accession>G2SYF4</accession>
<dbReference type="STRING" id="585394.RHOM_13990"/>
<proteinExistence type="predicted"/>
<evidence type="ECO:0000313" key="2">
    <source>
        <dbReference type="Proteomes" id="UP000008178"/>
    </source>
</evidence>
<dbReference type="BioCyc" id="RHOM585394:G1H02-2777-MONOMER"/>
<keyword evidence="2" id="KW-1185">Reference proteome</keyword>
<dbReference type="EMBL" id="CP003040">
    <property type="protein sequence ID" value="AEN97904.1"/>
    <property type="molecule type" value="Genomic_DNA"/>
</dbReference>
<sequence length="148" mass="17264">MIKRTYLLTILLIVCLLTGCGNKTEKMCRIEIRNENNTDVITLEQQSQADVDDFFDEDEWTECENFDEKLASEYVIELYQEKTHTRVQPDKENAYEKIMEYTTYKDSDIVKVVISKDAIKSGGVSEEDLTFYYKGSEHFFSALNNVLK</sequence>
<name>G2SYF4_ROSHA</name>
<protein>
    <recommendedName>
        <fullName evidence="3">Lipoprotein</fullName>
    </recommendedName>
</protein>
<dbReference type="KEGG" id="rho:RHOM_13990"/>
<reference evidence="1 2" key="1">
    <citation type="journal article" date="2015" name="Genome Announc.">
        <title>Complete genome sequence of the human gut symbiont Roseburia hominis.</title>
        <authorList>
            <person name="Travis A.J."/>
            <person name="Kelly D."/>
            <person name="Flint H.J."/>
            <person name="Aminov R.I."/>
        </authorList>
    </citation>
    <scope>NUCLEOTIDE SEQUENCE [LARGE SCALE GENOMIC DNA]</scope>
    <source>
        <strain evidence="2">DSM 16839 / JCM 17582 / NCIMB 14029 / A2-183</strain>
    </source>
</reference>
<dbReference type="Proteomes" id="UP000008178">
    <property type="component" value="Chromosome"/>
</dbReference>
<evidence type="ECO:0008006" key="3">
    <source>
        <dbReference type="Google" id="ProtNLM"/>
    </source>
</evidence>
<organism evidence="1 2">
    <name type="scientific">Roseburia hominis (strain DSM 16839 / JCM 17582 / NCIMB 14029 / A2-183)</name>
    <dbReference type="NCBI Taxonomy" id="585394"/>
    <lineage>
        <taxon>Bacteria</taxon>
        <taxon>Bacillati</taxon>
        <taxon>Bacillota</taxon>
        <taxon>Clostridia</taxon>
        <taxon>Lachnospirales</taxon>
        <taxon>Lachnospiraceae</taxon>
        <taxon>Roseburia</taxon>
    </lineage>
</organism>
<dbReference type="PROSITE" id="PS51257">
    <property type="entry name" value="PROKAR_LIPOPROTEIN"/>
    <property type="match status" value="1"/>
</dbReference>
<dbReference type="AlphaFoldDB" id="G2SYF4"/>